<dbReference type="AlphaFoldDB" id="A0A0F8ZLB5"/>
<comment type="caution">
    <text evidence="1">The sequence shown here is derived from an EMBL/GenBank/DDBJ whole genome shotgun (WGS) entry which is preliminary data.</text>
</comment>
<protein>
    <submittedName>
        <fullName evidence="1">Uncharacterized protein</fullName>
    </submittedName>
</protein>
<proteinExistence type="predicted"/>
<name>A0A0F8ZLB5_9ZZZZ</name>
<evidence type="ECO:0000313" key="1">
    <source>
        <dbReference type="EMBL" id="KKK94597.1"/>
    </source>
</evidence>
<dbReference type="EMBL" id="LAZR01047277">
    <property type="protein sequence ID" value="KKK94597.1"/>
    <property type="molecule type" value="Genomic_DNA"/>
</dbReference>
<organism evidence="1">
    <name type="scientific">marine sediment metagenome</name>
    <dbReference type="NCBI Taxonomy" id="412755"/>
    <lineage>
        <taxon>unclassified sequences</taxon>
        <taxon>metagenomes</taxon>
        <taxon>ecological metagenomes</taxon>
    </lineage>
</organism>
<gene>
    <name evidence="1" type="ORF">LCGC14_2681290</name>
</gene>
<reference evidence="1" key="1">
    <citation type="journal article" date="2015" name="Nature">
        <title>Complex archaea that bridge the gap between prokaryotes and eukaryotes.</title>
        <authorList>
            <person name="Spang A."/>
            <person name="Saw J.H."/>
            <person name="Jorgensen S.L."/>
            <person name="Zaremba-Niedzwiedzka K."/>
            <person name="Martijn J."/>
            <person name="Lind A.E."/>
            <person name="van Eijk R."/>
            <person name="Schleper C."/>
            <person name="Guy L."/>
            <person name="Ettema T.J."/>
        </authorList>
    </citation>
    <scope>NUCLEOTIDE SEQUENCE</scope>
</reference>
<sequence>MPHTDMHLESLPDVLVPREFVMELERVAKEGHKDVGQLIRGILADWLNKREKK</sequence>
<accession>A0A0F8ZLB5</accession>